<organism evidence="1 2">
    <name type="scientific">Spiroplasma helicoides</name>
    <dbReference type="NCBI Taxonomy" id="216938"/>
    <lineage>
        <taxon>Bacteria</taxon>
        <taxon>Bacillati</taxon>
        <taxon>Mycoplasmatota</taxon>
        <taxon>Mollicutes</taxon>
        <taxon>Entomoplasmatales</taxon>
        <taxon>Spiroplasmataceae</taxon>
        <taxon>Spiroplasma</taxon>
    </lineage>
</organism>
<proteinExistence type="predicted"/>
<gene>
    <name evidence="1" type="ORF">SHELI_v1c04280</name>
</gene>
<accession>A0A1B3SKE2</accession>
<reference evidence="1 2" key="1">
    <citation type="submission" date="2016-08" db="EMBL/GenBank/DDBJ databases">
        <title>Complete genome sequence of Spiroplasma helicoides TABS-2 (DSM 22551).</title>
        <authorList>
            <person name="Shen W.-Y."/>
            <person name="Lo W.-S."/>
            <person name="Lai Y.-C."/>
            <person name="Kuo C.-H."/>
        </authorList>
    </citation>
    <scope>NUCLEOTIDE SEQUENCE [LARGE SCALE GENOMIC DNA]</scope>
    <source>
        <strain evidence="1 2">TABS-2</strain>
    </source>
</reference>
<evidence type="ECO:0000313" key="2">
    <source>
        <dbReference type="Proteomes" id="UP000094378"/>
    </source>
</evidence>
<dbReference type="AlphaFoldDB" id="A0A1B3SKE2"/>
<dbReference type="Proteomes" id="UP000094378">
    <property type="component" value="Chromosome"/>
</dbReference>
<dbReference type="EMBL" id="CP017015">
    <property type="protein sequence ID" value="AOG60379.1"/>
    <property type="molecule type" value="Genomic_DNA"/>
</dbReference>
<evidence type="ECO:0000313" key="1">
    <source>
        <dbReference type="EMBL" id="AOG60379.1"/>
    </source>
</evidence>
<dbReference type="KEGG" id="shj:SHELI_v1c04280"/>
<name>A0A1B3SKE2_9MOLU</name>
<dbReference type="RefSeq" id="WP_069116272.1">
    <property type="nucleotide sequence ID" value="NZ_CP017015.1"/>
</dbReference>
<protein>
    <submittedName>
        <fullName evidence="1">Uncharacterized protein</fullName>
    </submittedName>
</protein>
<keyword evidence="2" id="KW-1185">Reference proteome</keyword>
<sequence>MQNNKKNMSDIYDSIVNSNMSDSEKISILYKEILKLREENLSLINNINNKRPVTIIGKYKMDSRKHLELLNNLKDNDAVLKIEEIKDKRTPLITLDMDSQDYNKALEIIVGNLDYKNTDND</sequence>